<evidence type="ECO:0000313" key="2">
    <source>
        <dbReference type="EMBL" id="SZX60501.1"/>
    </source>
</evidence>
<organism evidence="2 3">
    <name type="scientific">Tetradesmus obliquus</name>
    <name type="common">Green alga</name>
    <name type="synonym">Acutodesmus obliquus</name>
    <dbReference type="NCBI Taxonomy" id="3088"/>
    <lineage>
        <taxon>Eukaryota</taxon>
        <taxon>Viridiplantae</taxon>
        <taxon>Chlorophyta</taxon>
        <taxon>core chlorophytes</taxon>
        <taxon>Chlorophyceae</taxon>
        <taxon>CS clade</taxon>
        <taxon>Sphaeropleales</taxon>
        <taxon>Scenedesmaceae</taxon>
        <taxon>Tetradesmus</taxon>
    </lineage>
</organism>
<sequence length="194" mass="19976">MHWWPSLPTAPEQQAVCNGASPAPALPPTPVVQYDPSLWGGAGYGYKPSFGAPWLSPSPQPISNPLRKISSEPALDKLPDSRAAADLLNPAKERSGIQKPPSMDDMHAGNQQQQPGNSSSSSSSRPVPASAPSSSNNLQQLGHQHTPPHTPPPAAGTPGMPPLPPSSAGGSSSGGGWLRTRRVSSSIHIGMAAA</sequence>
<feature type="region of interest" description="Disordered" evidence="1">
    <location>
        <begin position="49"/>
        <end position="194"/>
    </location>
</feature>
<gene>
    <name evidence="2" type="ORF">BQ4739_LOCUS1043</name>
</gene>
<feature type="compositionally biased region" description="Basic and acidic residues" evidence="1">
    <location>
        <begin position="91"/>
        <end position="107"/>
    </location>
</feature>
<proteinExistence type="predicted"/>
<evidence type="ECO:0000313" key="3">
    <source>
        <dbReference type="Proteomes" id="UP000256970"/>
    </source>
</evidence>
<reference evidence="2 3" key="1">
    <citation type="submission" date="2016-10" db="EMBL/GenBank/DDBJ databases">
        <authorList>
            <person name="Cai Z."/>
        </authorList>
    </citation>
    <scope>NUCLEOTIDE SEQUENCE [LARGE SCALE GENOMIC DNA]</scope>
</reference>
<evidence type="ECO:0000256" key="1">
    <source>
        <dbReference type="SAM" id="MobiDB-lite"/>
    </source>
</evidence>
<accession>A0A383V5X7</accession>
<feature type="region of interest" description="Disordered" evidence="1">
    <location>
        <begin position="1"/>
        <end position="30"/>
    </location>
</feature>
<name>A0A383V5X7_TETOB</name>
<dbReference type="EMBL" id="FNXT01000070">
    <property type="protein sequence ID" value="SZX60501.1"/>
    <property type="molecule type" value="Genomic_DNA"/>
</dbReference>
<feature type="compositionally biased region" description="Pro residues" evidence="1">
    <location>
        <begin position="148"/>
        <end position="165"/>
    </location>
</feature>
<dbReference type="Proteomes" id="UP000256970">
    <property type="component" value="Unassembled WGS sequence"/>
</dbReference>
<feature type="compositionally biased region" description="Low complexity" evidence="1">
    <location>
        <begin position="110"/>
        <end position="147"/>
    </location>
</feature>
<protein>
    <submittedName>
        <fullName evidence="2">Uncharacterized protein</fullName>
    </submittedName>
</protein>
<dbReference type="AlphaFoldDB" id="A0A383V5X7"/>
<keyword evidence="3" id="KW-1185">Reference proteome</keyword>